<protein>
    <submittedName>
        <fullName evidence="11">Cellulose synthase-like protein</fullName>
    </submittedName>
</protein>
<comment type="caution">
    <text evidence="11">The sequence shown here is derived from an EMBL/GenBank/DDBJ whole genome shotgun (WGS) entry which is preliminary data.</text>
</comment>
<dbReference type="STRING" id="1590841.A0A2R6PKM9"/>
<evidence type="ECO:0000256" key="2">
    <source>
        <dbReference type="ARBA" id="ARBA00022676"/>
    </source>
</evidence>
<comment type="subcellular location">
    <subcellularLocation>
        <location evidence="1">Endomembrane system</location>
        <topology evidence="1">Multi-pass membrane protein</topology>
    </subcellularLocation>
</comment>
<evidence type="ECO:0000313" key="11">
    <source>
        <dbReference type="EMBL" id="PSR92899.1"/>
    </source>
</evidence>
<dbReference type="Gene3D" id="3.90.550.10">
    <property type="entry name" value="Spore Coat Polysaccharide Biosynthesis Protein SpsA, Chain A"/>
    <property type="match status" value="1"/>
</dbReference>
<dbReference type="InterPro" id="IPR005150">
    <property type="entry name" value="Cellulose_synth"/>
</dbReference>
<feature type="binding site" evidence="9">
    <location>
        <position position="161"/>
    </location>
    <ligand>
        <name>Mn(2+)</name>
        <dbReference type="ChEBI" id="CHEBI:29035"/>
    </ligand>
</feature>
<dbReference type="SUPFAM" id="SSF53448">
    <property type="entry name" value="Nucleotide-diphospho-sugar transferases"/>
    <property type="match status" value="1"/>
</dbReference>
<dbReference type="GO" id="GO:0030244">
    <property type="term" value="P:cellulose biosynthetic process"/>
    <property type="evidence" value="ECO:0007669"/>
    <property type="project" value="InterPro"/>
</dbReference>
<dbReference type="OMA" id="WRSVYLY"/>
<evidence type="ECO:0000256" key="6">
    <source>
        <dbReference type="ARBA" id="ARBA00023136"/>
    </source>
</evidence>
<feature type="binding site" evidence="8">
    <location>
        <position position="6"/>
    </location>
    <ligand>
        <name>UDP-alpha-D-glucose</name>
        <dbReference type="ChEBI" id="CHEBI:58885"/>
    </ligand>
</feature>
<evidence type="ECO:0000256" key="3">
    <source>
        <dbReference type="ARBA" id="ARBA00022679"/>
    </source>
</evidence>
<accession>A0A2R6PKM9</accession>
<evidence type="ECO:0000256" key="5">
    <source>
        <dbReference type="ARBA" id="ARBA00022989"/>
    </source>
</evidence>
<feature type="binding site" evidence="8">
    <location>
        <position position="7"/>
    </location>
    <ligand>
        <name>UDP-alpha-D-glucose</name>
        <dbReference type="ChEBI" id="CHEBI:58885"/>
    </ligand>
</feature>
<feature type="binding site" evidence="8">
    <location>
        <position position="36"/>
    </location>
    <ligand>
        <name>UDP-alpha-D-glucose</name>
        <dbReference type="ChEBI" id="CHEBI:58885"/>
    </ligand>
</feature>
<dbReference type="Pfam" id="PF03552">
    <property type="entry name" value="Cellulose_synt"/>
    <property type="match status" value="2"/>
</dbReference>
<evidence type="ECO:0000313" key="12">
    <source>
        <dbReference type="Proteomes" id="UP000241394"/>
    </source>
</evidence>
<evidence type="ECO:0000256" key="4">
    <source>
        <dbReference type="ARBA" id="ARBA00022692"/>
    </source>
</evidence>
<dbReference type="EMBL" id="NKQK01000024">
    <property type="protein sequence ID" value="PSR92899.1"/>
    <property type="molecule type" value="Genomic_DNA"/>
</dbReference>
<evidence type="ECO:0000256" key="10">
    <source>
        <dbReference type="SAM" id="Phobius"/>
    </source>
</evidence>
<keyword evidence="12" id="KW-1185">Reference proteome</keyword>
<keyword evidence="3" id="KW-0808">Transferase</keyword>
<feature type="transmembrane region" description="Helical" evidence="10">
    <location>
        <begin position="542"/>
        <end position="562"/>
    </location>
</feature>
<keyword evidence="4 10" id="KW-0812">Transmembrane</keyword>
<dbReference type="InParanoid" id="A0A2R6PKM9"/>
<dbReference type="OrthoDB" id="72851at2759"/>
<gene>
    <name evidence="11" type="ORF">CEY00_Acc27502</name>
</gene>
<evidence type="ECO:0000256" key="9">
    <source>
        <dbReference type="PIRSR" id="PIRSR605150-3"/>
    </source>
</evidence>
<dbReference type="Gramene" id="PSR92899">
    <property type="protein sequence ID" value="PSR92899"/>
    <property type="gene ID" value="CEY00_Acc27502"/>
</dbReference>
<dbReference type="GO" id="GO:0071555">
    <property type="term" value="P:cell wall organization"/>
    <property type="evidence" value="ECO:0007669"/>
    <property type="project" value="UniProtKB-KW"/>
</dbReference>
<dbReference type="AlphaFoldDB" id="A0A2R6PKM9"/>
<name>A0A2R6PKM9_ACTCC</name>
<keyword evidence="6 10" id="KW-0472">Membrane</keyword>
<feature type="transmembrane region" description="Helical" evidence="10">
    <location>
        <begin position="452"/>
        <end position="469"/>
    </location>
</feature>
<keyword evidence="2" id="KW-0328">Glycosyltransferase</keyword>
<reference evidence="11 12" key="1">
    <citation type="submission" date="2017-07" db="EMBL/GenBank/DDBJ databases">
        <title>An improved, manually edited Actinidia chinensis var. chinensis (kiwifruit) genome highlights the challenges associated with draft genomes and gene prediction in plants.</title>
        <authorList>
            <person name="Pilkington S."/>
            <person name="Crowhurst R."/>
            <person name="Hilario E."/>
            <person name="Nardozza S."/>
            <person name="Fraser L."/>
            <person name="Peng Y."/>
            <person name="Gunaseelan K."/>
            <person name="Simpson R."/>
            <person name="Tahir J."/>
            <person name="Deroles S."/>
            <person name="Templeton K."/>
            <person name="Luo Z."/>
            <person name="Davy M."/>
            <person name="Cheng C."/>
            <person name="Mcneilage M."/>
            <person name="Scaglione D."/>
            <person name="Liu Y."/>
            <person name="Zhang Q."/>
            <person name="Datson P."/>
            <person name="De Silva N."/>
            <person name="Gardiner S."/>
            <person name="Bassett H."/>
            <person name="Chagne D."/>
            <person name="Mccallum J."/>
            <person name="Dzierzon H."/>
            <person name="Deng C."/>
            <person name="Wang Y.-Y."/>
            <person name="Barron N."/>
            <person name="Manako K."/>
            <person name="Bowen J."/>
            <person name="Foster T."/>
            <person name="Erridge Z."/>
            <person name="Tiffin H."/>
            <person name="Waite C."/>
            <person name="Davies K."/>
            <person name="Grierson E."/>
            <person name="Laing W."/>
            <person name="Kirk R."/>
            <person name="Chen X."/>
            <person name="Wood M."/>
            <person name="Montefiori M."/>
            <person name="Brummell D."/>
            <person name="Schwinn K."/>
            <person name="Catanach A."/>
            <person name="Fullerton C."/>
            <person name="Li D."/>
            <person name="Meiyalaghan S."/>
            <person name="Nieuwenhuizen N."/>
            <person name="Read N."/>
            <person name="Prakash R."/>
            <person name="Hunter D."/>
            <person name="Zhang H."/>
            <person name="Mckenzie M."/>
            <person name="Knabel M."/>
            <person name="Harris A."/>
            <person name="Allan A."/>
            <person name="Chen A."/>
            <person name="Janssen B."/>
            <person name="Plunkett B."/>
            <person name="Dwamena C."/>
            <person name="Voogd C."/>
            <person name="Leif D."/>
            <person name="Lafferty D."/>
            <person name="Souleyre E."/>
            <person name="Varkonyi-Gasic E."/>
            <person name="Gambi F."/>
            <person name="Hanley J."/>
            <person name="Yao J.-L."/>
            <person name="Cheung J."/>
            <person name="David K."/>
            <person name="Warren B."/>
            <person name="Marsh K."/>
            <person name="Snowden K."/>
            <person name="Lin-Wang K."/>
            <person name="Brian L."/>
            <person name="Martinez-Sanchez M."/>
            <person name="Wang M."/>
            <person name="Ileperuma N."/>
            <person name="Macnee N."/>
            <person name="Campin R."/>
            <person name="Mcatee P."/>
            <person name="Drummond R."/>
            <person name="Espley R."/>
            <person name="Ireland H."/>
            <person name="Wu R."/>
            <person name="Atkinson R."/>
            <person name="Karunairetnam S."/>
            <person name="Bulley S."/>
            <person name="Chunkath S."/>
            <person name="Hanley Z."/>
            <person name="Storey R."/>
            <person name="Thrimawithana A."/>
            <person name="Thomson S."/>
            <person name="David C."/>
            <person name="Testolin R."/>
        </authorList>
    </citation>
    <scope>NUCLEOTIDE SEQUENCE [LARGE SCALE GENOMIC DNA]</scope>
    <source>
        <strain evidence="12">cv. Red5</strain>
        <tissue evidence="11">Young leaf</tissue>
    </source>
</reference>
<evidence type="ECO:0000256" key="1">
    <source>
        <dbReference type="ARBA" id="ARBA00004127"/>
    </source>
</evidence>
<dbReference type="GO" id="GO:0016020">
    <property type="term" value="C:membrane"/>
    <property type="evidence" value="ECO:0007669"/>
    <property type="project" value="InterPro"/>
</dbReference>
<reference evidence="12" key="2">
    <citation type="journal article" date="2018" name="BMC Genomics">
        <title>A manually annotated Actinidia chinensis var. chinensis (kiwifruit) genome highlights the challenges associated with draft genomes and gene prediction in plants.</title>
        <authorList>
            <person name="Pilkington S.M."/>
            <person name="Crowhurst R."/>
            <person name="Hilario E."/>
            <person name="Nardozza S."/>
            <person name="Fraser L."/>
            <person name="Peng Y."/>
            <person name="Gunaseelan K."/>
            <person name="Simpson R."/>
            <person name="Tahir J."/>
            <person name="Deroles S.C."/>
            <person name="Templeton K."/>
            <person name="Luo Z."/>
            <person name="Davy M."/>
            <person name="Cheng C."/>
            <person name="McNeilage M."/>
            <person name="Scaglione D."/>
            <person name="Liu Y."/>
            <person name="Zhang Q."/>
            <person name="Datson P."/>
            <person name="De Silva N."/>
            <person name="Gardiner S.E."/>
            <person name="Bassett H."/>
            <person name="Chagne D."/>
            <person name="McCallum J."/>
            <person name="Dzierzon H."/>
            <person name="Deng C."/>
            <person name="Wang Y.Y."/>
            <person name="Barron L."/>
            <person name="Manako K."/>
            <person name="Bowen J."/>
            <person name="Foster T.M."/>
            <person name="Erridge Z.A."/>
            <person name="Tiffin H."/>
            <person name="Waite C.N."/>
            <person name="Davies K.M."/>
            <person name="Grierson E.P."/>
            <person name="Laing W.A."/>
            <person name="Kirk R."/>
            <person name="Chen X."/>
            <person name="Wood M."/>
            <person name="Montefiori M."/>
            <person name="Brummell D.A."/>
            <person name="Schwinn K.E."/>
            <person name="Catanach A."/>
            <person name="Fullerton C."/>
            <person name="Li D."/>
            <person name="Meiyalaghan S."/>
            <person name="Nieuwenhuizen N."/>
            <person name="Read N."/>
            <person name="Prakash R."/>
            <person name="Hunter D."/>
            <person name="Zhang H."/>
            <person name="McKenzie M."/>
            <person name="Knabel M."/>
            <person name="Harris A."/>
            <person name="Allan A.C."/>
            <person name="Gleave A."/>
            <person name="Chen A."/>
            <person name="Janssen B.J."/>
            <person name="Plunkett B."/>
            <person name="Ampomah-Dwamena C."/>
            <person name="Voogd C."/>
            <person name="Leif D."/>
            <person name="Lafferty D."/>
            <person name="Souleyre E.J.F."/>
            <person name="Varkonyi-Gasic E."/>
            <person name="Gambi F."/>
            <person name="Hanley J."/>
            <person name="Yao J.L."/>
            <person name="Cheung J."/>
            <person name="David K.M."/>
            <person name="Warren B."/>
            <person name="Marsh K."/>
            <person name="Snowden K.C."/>
            <person name="Lin-Wang K."/>
            <person name="Brian L."/>
            <person name="Martinez-Sanchez M."/>
            <person name="Wang M."/>
            <person name="Ileperuma N."/>
            <person name="Macnee N."/>
            <person name="Campin R."/>
            <person name="McAtee P."/>
            <person name="Drummond R.S.M."/>
            <person name="Espley R.V."/>
            <person name="Ireland H.S."/>
            <person name="Wu R."/>
            <person name="Atkinson R.G."/>
            <person name="Karunairetnam S."/>
            <person name="Bulley S."/>
            <person name="Chunkath S."/>
            <person name="Hanley Z."/>
            <person name="Storey R."/>
            <person name="Thrimawithana A.H."/>
            <person name="Thomson S."/>
            <person name="David C."/>
            <person name="Testolin R."/>
            <person name="Huang H."/>
            <person name="Hellens R.P."/>
            <person name="Schaffer R.J."/>
        </authorList>
    </citation>
    <scope>NUCLEOTIDE SEQUENCE [LARGE SCALE GENOMIC DNA]</scope>
    <source>
        <strain evidence="12">cv. Red5</strain>
    </source>
</reference>
<feature type="transmembrane region" description="Helical" evidence="10">
    <location>
        <begin position="489"/>
        <end position="505"/>
    </location>
</feature>
<evidence type="ECO:0000256" key="8">
    <source>
        <dbReference type="PIRSR" id="PIRSR605150-2"/>
    </source>
</evidence>
<keyword evidence="5 10" id="KW-1133">Transmembrane helix</keyword>
<dbReference type="GO" id="GO:0012505">
    <property type="term" value="C:endomembrane system"/>
    <property type="evidence" value="ECO:0007669"/>
    <property type="project" value="UniProtKB-SubCell"/>
</dbReference>
<dbReference type="GO" id="GO:0016760">
    <property type="term" value="F:cellulose synthase (UDP-forming) activity"/>
    <property type="evidence" value="ECO:0007669"/>
    <property type="project" value="InterPro"/>
</dbReference>
<dbReference type="Proteomes" id="UP000241394">
    <property type="component" value="Chromosome LG24"/>
</dbReference>
<feature type="binding site" evidence="9">
    <location>
        <position position="185"/>
    </location>
    <ligand>
        <name>Mn(2+)</name>
        <dbReference type="ChEBI" id="CHEBI:29035"/>
    </ligand>
</feature>
<keyword evidence="7" id="KW-0961">Cell wall biogenesis/degradation</keyword>
<sequence length="601" mass="68527">MADPKKEPILDIMNTVVSAMALDYPPEKLAVYLSDDSGTSATLCAIKEVCSLARCWLPFCRKYGIKTRCPEAYFSRIGDDERVLRSDEFRAEEDEMKSKYKLFKQNVEKANGSDVVNDRPPHVEVIHDNRKDGMNNSDVAKMPLLVYVSREKRPSHPHRFKAGALNALLRISGIMSNGPYLLVLDCDMYCNDPTSARQSMCFHLDPKVSPSLAFVQYPQMFYNLSKNDIYDNQSRSTYMLKWQGMDGIGGPFFTGTGYYLKRKALYETPNHEDAFLREPEKNFGFSSKFISSLKGINQKNTNKEYISDAIVDEARNLATCTFEKGTEWGEEVGYSYSSLLESTSTGYLLHCRGWRSVYLYPNRPCFLGCATIDMHDGLVQIMKWSSGLTQLAFSRFSPLTYAVSRMSLIQSMCYGFIMFSPLYSIPNWLYGTVPQICLLSGIPLYPKVSSPWFIAFATVYVSSISQHLFEVFYTGGSMRTWWNEHRIGTIRAVTSFFFGVLDIVMKKLGVMKANFRLTNKAIDKDKMEKYEKGKFDFQGADMFMVPLRILAILNLVCFIGGLKRVVFERNLEDFFVQVYVSSMTLATSYPILEELISKIGR</sequence>
<dbReference type="PANTHER" id="PTHR13301">
    <property type="entry name" value="X-BOX TRANSCRIPTION FACTOR-RELATED"/>
    <property type="match status" value="1"/>
</dbReference>
<dbReference type="InterPro" id="IPR029044">
    <property type="entry name" value="Nucleotide-diphossugar_trans"/>
</dbReference>
<proteinExistence type="predicted"/>
<evidence type="ECO:0000256" key="7">
    <source>
        <dbReference type="ARBA" id="ARBA00023316"/>
    </source>
</evidence>
<organism evidence="11 12">
    <name type="scientific">Actinidia chinensis var. chinensis</name>
    <name type="common">Chinese soft-hair kiwi</name>
    <dbReference type="NCBI Taxonomy" id="1590841"/>
    <lineage>
        <taxon>Eukaryota</taxon>
        <taxon>Viridiplantae</taxon>
        <taxon>Streptophyta</taxon>
        <taxon>Embryophyta</taxon>
        <taxon>Tracheophyta</taxon>
        <taxon>Spermatophyta</taxon>
        <taxon>Magnoliopsida</taxon>
        <taxon>eudicotyledons</taxon>
        <taxon>Gunneridae</taxon>
        <taxon>Pentapetalae</taxon>
        <taxon>asterids</taxon>
        <taxon>Ericales</taxon>
        <taxon>Actinidiaceae</taxon>
        <taxon>Actinidia</taxon>
    </lineage>
</organism>